<dbReference type="InterPro" id="IPR036936">
    <property type="entry name" value="CRIB_dom_sf"/>
</dbReference>
<dbReference type="Gene3D" id="3.90.810.10">
    <property type="entry name" value="CRIB domain"/>
    <property type="match status" value="1"/>
</dbReference>
<dbReference type="GO" id="GO:0051260">
    <property type="term" value="P:protein homooligomerization"/>
    <property type="evidence" value="ECO:0007669"/>
    <property type="project" value="InterPro"/>
</dbReference>
<dbReference type="InterPro" id="IPR011333">
    <property type="entry name" value="SKP1/BTB/POZ_sf"/>
</dbReference>
<dbReference type="Gene3D" id="3.30.710.10">
    <property type="entry name" value="Potassium Channel Kv1.1, Chain A"/>
    <property type="match status" value="1"/>
</dbReference>
<evidence type="ECO:0000313" key="3">
    <source>
        <dbReference type="Proteomes" id="UP000271098"/>
    </source>
</evidence>
<evidence type="ECO:0000259" key="1">
    <source>
        <dbReference type="PROSITE" id="PS50108"/>
    </source>
</evidence>
<proteinExistence type="predicted"/>
<dbReference type="CDD" id="cd00132">
    <property type="entry name" value="CRIB"/>
    <property type="match status" value="1"/>
</dbReference>
<dbReference type="InterPro" id="IPR045068">
    <property type="entry name" value="BACURD1-3"/>
</dbReference>
<gene>
    <name evidence="2" type="ORF">GPUH_LOCUS18707</name>
</gene>
<protein>
    <submittedName>
        <fullName evidence="4">CRIB domain-containing protein</fullName>
    </submittedName>
</protein>
<sequence>MDEKCIILDVGGRIFKTRLKTLNAVSGSYFSQVLSANNGHPPSSDGYVFIDRDADAFPTILGYLRHGINYPLPDDDCYKLSWIAYEAQFYKLPELAKCAERARLYANLNFVSPKTALAKSHSSLERSKNRATATAAAPVLSIPPMPPPLPRTTSNSSSLVKRLSKRLTKKHEKDEIGLPKQFKHVVHIGWAEDGQRIVIDRSESEQKTLKSIVRAVCAEISQQPVILYYPEILGYIGFGIYRFTQFYGRWCKKAVPLIVPSEG</sequence>
<dbReference type="CDD" id="cd18316">
    <property type="entry name" value="BTB_POZ_KCTD-like"/>
    <property type="match status" value="1"/>
</dbReference>
<dbReference type="SUPFAM" id="SSF54695">
    <property type="entry name" value="POZ domain"/>
    <property type="match status" value="1"/>
</dbReference>
<feature type="domain" description="CRIB" evidence="1">
    <location>
        <begin position="176"/>
        <end position="189"/>
    </location>
</feature>
<dbReference type="OrthoDB" id="2414723at2759"/>
<reference evidence="4" key="1">
    <citation type="submission" date="2016-06" db="UniProtKB">
        <authorList>
            <consortium name="WormBaseParasite"/>
        </authorList>
    </citation>
    <scope>IDENTIFICATION</scope>
</reference>
<dbReference type="PANTHER" id="PTHR11145:SF8">
    <property type="entry name" value="RE57120P"/>
    <property type="match status" value="1"/>
</dbReference>
<keyword evidence="3" id="KW-1185">Reference proteome</keyword>
<evidence type="ECO:0000313" key="4">
    <source>
        <dbReference type="WBParaSite" id="GPUH_0001873401-mRNA-1"/>
    </source>
</evidence>
<dbReference type="PROSITE" id="PS50108">
    <property type="entry name" value="CRIB"/>
    <property type="match status" value="1"/>
</dbReference>
<dbReference type="Proteomes" id="UP000271098">
    <property type="component" value="Unassembled WGS sequence"/>
</dbReference>
<dbReference type="SMART" id="SM00225">
    <property type="entry name" value="BTB"/>
    <property type="match status" value="1"/>
</dbReference>
<dbReference type="InterPro" id="IPR000210">
    <property type="entry name" value="BTB/POZ_dom"/>
</dbReference>
<name>A0A183ECL8_9BILA</name>
<dbReference type="Pfam" id="PF02214">
    <property type="entry name" value="BTB_2"/>
    <property type="match status" value="1"/>
</dbReference>
<dbReference type="WBParaSite" id="GPUH_0001873401-mRNA-1">
    <property type="protein sequence ID" value="GPUH_0001873401-mRNA-1"/>
    <property type="gene ID" value="GPUH_0001873401"/>
</dbReference>
<dbReference type="InterPro" id="IPR000095">
    <property type="entry name" value="CRIB_dom"/>
</dbReference>
<dbReference type="EMBL" id="UYRT01087209">
    <property type="protein sequence ID" value="VDN32294.1"/>
    <property type="molecule type" value="Genomic_DNA"/>
</dbReference>
<accession>A0A183ECL8</accession>
<reference evidence="2 3" key="2">
    <citation type="submission" date="2018-11" db="EMBL/GenBank/DDBJ databases">
        <authorList>
            <consortium name="Pathogen Informatics"/>
        </authorList>
    </citation>
    <scope>NUCLEOTIDE SEQUENCE [LARGE SCALE GENOMIC DNA]</scope>
</reference>
<organism evidence="4">
    <name type="scientific">Gongylonema pulchrum</name>
    <dbReference type="NCBI Taxonomy" id="637853"/>
    <lineage>
        <taxon>Eukaryota</taxon>
        <taxon>Metazoa</taxon>
        <taxon>Ecdysozoa</taxon>
        <taxon>Nematoda</taxon>
        <taxon>Chromadorea</taxon>
        <taxon>Rhabditida</taxon>
        <taxon>Spirurina</taxon>
        <taxon>Spiruromorpha</taxon>
        <taxon>Spiruroidea</taxon>
        <taxon>Gongylonematidae</taxon>
        <taxon>Gongylonema</taxon>
    </lineage>
</organism>
<evidence type="ECO:0000313" key="2">
    <source>
        <dbReference type="EMBL" id="VDN32294.1"/>
    </source>
</evidence>
<dbReference type="InterPro" id="IPR003131">
    <property type="entry name" value="T1-type_BTB"/>
</dbReference>
<dbReference type="PANTHER" id="PTHR11145">
    <property type="entry name" value="BTB/POZ DOMAIN-CONTAINING ADAPTER FOR CUL3-MEDIATED RHOA DEGRADATION PROTEIN FAMILY MEMBER"/>
    <property type="match status" value="1"/>
</dbReference>
<dbReference type="AlphaFoldDB" id="A0A183ECL8"/>